<comment type="cofactor">
    <cofactor evidence="1">
        <name>Mn(2+)</name>
        <dbReference type="ChEBI" id="CHEBI:29035"/>
    </cofactor>
</comment>
<reference evidence="7 8" key="1">
    <citation type="journal article" date="2024" name="Nat. Commun.">
        <title>Phylogenomics reveals the evolutionary origins of lichenization in chlorophyte algae.</title>
        <authorList>
            <person name="Puginier C."/>
            <person name="Libourel C."/>
            <person name="Otte J."/>
            <person name="Skaloud P."/>
            <person name="Haon M."/>
            <person name="Grisel S."/>
            <person name="Petersen M."/>
            <person name="Berrin J.G."/>
            <person name="Delaux P.M."/>
            <person name="Dal Grande F."/>
            <person name="Keller J."/>
        </authorList>
    </citation>
    <scope>NUCLEOTIDE SEQUENCE [LARGE SCALE GENOMIC DNA]</scope>
    <source>
        <strain evidence="7 8">SAG 216-7</strain>
    </source>
</reference>
<dbReference type="InterPro" id="IPR037062">
    <property type="entry name" value="Malic_N_dom_sf"/>
</dbReference>
<keyword evidence="8" id="KW-1185">Reference proteome</keyword>
<gene>
    <name evidence="7" type="ORF">WJX75_002896</name>
</gene>
<accession>A0ABR2Z059</accession>
<evidence type="ECO:0000313" key="7">
    <source>
        <dbReference type="EMBL" id="KAK9917296.1"/>
    </source>
</evidence>
<dbReference type="PANTHER" id="PTHR23406">
    <property type="entry name" value="MALIC ENZYME-RELATED"/>
    <property type="match status" value="1"/>
</dbReference>
<dbReference type="InterPro" id="IPR012301">
    <property type="entry name" value="Malic_N_dom"/>
</dbReference>
<keyword evidence="4" id="KW-0560">Oxidoreductase</keyword>
<sequence length="513" mass="56305">MSVASTLEDIRSKEHDIDKYLYLRDLQRQREPEFYSLLVQHTEEILPYVYTPTVGEACQRYHHLPLVPRGLYLEAGSENEFLERMRAWPLQDVRVVVVTDGERILGLGDLGTGGMGIAEGKILLYTAAAGVDPRVCLPVFLDVGTNNESLLQDPMYKGLRQHRLRGAAYHEVVASFMTALRQWQPHVLVQFEDFANHNAFELLNEYRSHACVFNDDIQGTACITLAGLLSALRATGKSLAEQRILFYGAGEAGTGIAELIAIALERRHGMTRDQARKHCLFMDSKGLVCASRTNLQPHKLPFAHDLPFQRGLLDAVKTFRPTALIGVSAVKDAFTPDVIQAMSSINERPIIFPLSNPTSKAECTFEEAFSGSAGSVLFASGSPFSPITSNGVTHHAAQANNAYVFPAIGFAAVLTRASTISDNVFLAAAEMLSHMTTLEELDRGILFPRFSAIQAVSVSLTAAVAEQMVRAGEGMPPDDFDPVLSDVPQPAGTSAWEAYVRSKMFKVPLHSKL</sequence>
<feature type="domain" description="Malic enzyme NAD-binding" evidence="5">
    <location>
        <begin position="217"/>
        <end position="469"/>
    </location>
</feature>
<dbReference type="InterPro" id="IPR012302">
    <property type="entry name" value="Malic_NAD-bd"/>
</dbReference>
<dbReference type="EMBL" id="JALJOT010000002">
    <property type="protein sequence ID" value="KAK9917296.1"/>
    <property type="molecule type" value="Genomic_DNA"/>
</dbReference>
<dbReference type="SUPFAM" id="SSF53223">
    <property type="entry name" value="Aminoacid dehydrogenase-like, N-terminal domain"/>
    <property type="match status" value="1"/>
</dbReference>
<dbReference type="CDD" id="cd05312">
    <property type="entry name" value="NAD_bind_1_malic_enz"/>
    <property type="match status" value="1"/>
</dbReference>
<dbReference type="Gene3D" id="3.40.50.10380">
    <property type="entry name" value="Malic enzyme, N-terminal domain"/>
    <property type="match status" value="1"/>
</dbReference>
<evidence type="ECO:0000256" key="1">
    <source>
        <dbReference type="ARBA" id="ARBA00001936"/>
    </source>
</evidence>
<dbReference type="Gene3D" id="3.40.50.720">
    <property type="entry name" value="NAD(P)-binding Rossmann-like Domain"/>
    <property type="match status" value="1"/>
</dbReference>
<dbReference type="NCBIfam" id="NF010052">
    <property type="entry name" value="PRK13529.1"/>
    <property type="match status" value="1"/>
</dbReference>
<evidence type="ECO:0000256" key="2">
    <source>
        <dbReference type="ARBA" id="ARBA00008785"/>
    </source>
</evidence>
<dbReference type="Pfam" id="PF00390">
    <property type="entry name" value="malic"/>
    <property type="match status" value="1"/>
</dbReference>
<dbReference type="InterPro" id="IPR015884">
    <property type="entry name" value="Malic_enzyme_CS"/>
</dbReference>
<evidence type="ECO:0000259" key="5">
    <source>
        <dbReference type="SMART" id="SM00919"/>
    </source>
</evidence>
<comment type="caution">
    <text evidence="7">The sequence shown here is derived from an EMBL/GenBank/DDBJ whole genome shotgun (WGS) entry which is preliminary data.</text>
</comment>
<dbReference type="PIRSF" id="PIRSF000106">
    <property type="entry name" value="ME"/>
    <property type="match status" value="1"/>
</dbReference>
<feature type="domain" description="Malic enzyme N-terminal" evidence="6">
    <location>
        <begin position="27"/>
        <end position="207"/>
    </location>
</feature>
<dbReference type="PROSITE" id="PS00331">
    <property type="entry name" value="MALIC_ENZYMES"/>
    <property type="match status" value="1"/>
</dbReference>
<dbReference type="InterPro" id="IPR046346">
    <property type="entry name" value="Aminoacid_DH-like_N_sf"/>
</dbReference>
<comment type="similarity">
    <text evidence="2 4">Belongs to the malic enzymes family.</text>
</comment>
<dbReference type="InterPro" id="IPR001891">
    <property type="entry name" value="Malic_OxRdtase"/>
</dbReference>
<dbReference type="PRINTS" id="PR00072">
    <property type="entry name" value="MALOXRDTASE"/>
</dbReference>
<dbReference type="InterPro" id="IPR036291">
    <property type="entry name" value="NAD(P)-bd_dom_sf"/>
</dbReference>
<dbReference type="Proteomes" id="UP001491310">
    <property type="component" value="Unassembled WGS sequence"/>
</dbReference>
<dbReference type="Pfam" id="PF03949">
    <property type="entry name" value="Malic_M"/>
    <property type="match status" value="1"/>
</dbReference>
<dbReference type="SMART" id="SM00919">
    <property type="entry name" value="Malic_M"/>
    <property type="match status" value="1"/>
</dbReference>
<evidence type="ECO:0000259" key="6">
    <source>
        <dbReference type="SMART" id="SM01274"/>
    </source>
</evidence>
<name>A0ABR2Z059_9CHLO</name>
<dbReference type="PANTHER" id="PTHR23406:SF68">
    <property type="entry name" value="MALIC ENZYME"/>
    <property type="match status" value="1"/>
</dbReference>
<proteinExistence type="inferred from homology"/>
<evidence type="ECO:0000256" key="4">
    <source>
        <dbReference type="RuleBase" id="RU003426"/>
    </source>
</evidence>
<evidence type="ECO:0000256" key="3">
    <source>
        <dbReference type="ARBA" id="ARBA00022723"/>
    </source>
</evidence>
<organism evidence="7 8">
    <name type="scientific">Coccomyxa subellipsoidea</name>
    <dbReference type="NCBI Taxonomy" id="248742"/>
    <lineage>
        <taxon>Eukaryota</taxon>
        <taxon>Viridiplantae</taxon>
        <taxon>Chlorophyta</taxon>
        <taxon>core chlorophytes</taxon>
        <taxon>Trebouxiophyceae</taxon>
        <taxon>Trebouxiophyceae incertae sedis</taxon>
        <taxon>Coccomyxaceae</taxon>
        <taxon>Coccomyxa</taxon>
    </lineage>
</organism>
<dbReference type="SUPFAM" id="SSF51735">
    <property type="entry name" value="NAD(P)-binding Rossmann-fold domains"/>
    <property type="match status" value="1"/>
</dbReference>
<keyword evidence="3 4" id="KW-0479">Metal-binding</keyword>
<dbReference type="SMART" id="SM01274">
    <property type="entry name" value="malic"/>
    <property type="match status" value="1"/>
</dbReference>
<protein>
    <recommendedName>
        <fullName evidence="4">Malic enzyme</fullName>
    </recommendedName>
</protein>
<evidence type="ECO:0000313" key="8">
    <source>
        <dbReference type="Proteomes" id="UP001491310"/>
    </source>
</evidence>